<accession>A0A4R1M1Y8</accession>
<dbReference type="GO" id="GO:0016787">
    <property type="term" value="F:hydrolase activity"/>
    <property type="evidence" value="ECO:0007669"/>
    <property type="project" value="UniProtKB-KW"/>
</dbReference>
<dbReference type="Gene3D" id="3.40.250.10">
    <property type="entry name" value="Rhodanese-like domain"/>
    <property type="match status" value="2"/>
</dbReference>
<dbReference type="PROSITE" id="PS50206">
    <property type="entry name" value="RHODANESE_3"/>
    <property type="match status" value="1"/>
</dbReference>
<dbReference type="SMART" id="SM00450">
    <property type="entry name" value="RHOD"/>
    <property type="match status" value="1"/>
</dbReference>
<dbReference type="AlphaFoldDB" id="A0A4R1M1Y8"/>
<protein>
    <submittedName>
        <fullName evidence="3">Glyoxylase-like metal-dependent hydrolase (Beta-lactamase superfamily II)</fullName>
    </submittedName>
</protein>
<dbReference type="CDD" id="cd07724">
    <property type="entry name" value="POD-like_MBL-fold"/>
    <property type="match status" value="1"/>
</dbReference>
<dbReference type="InterPro" id="IPR001279">
    <property type="entry name" value="Metallo-B-lactamas"/>
</dbReference>
<dbReference type="GO" id="GO:0046872">
    <property type="term" value="F:metal ion binding"/>
    <property type="evidence" value="ECO:0007669"/>
    <property type="project" value="UniProtKB-KW"/>
</dbReference>
<dbReference type="GO" id="GO:0070813">
    <property type="term" value="P:hydrogen sulfide metabolic process"/>
    <property type="evidence" value="ECO:0007669"/>
    <property type="project" value="TreeGrafter"/>
</dbReference>
<dbReference type="OrthoDB" id="9784009at2"/>
<keyword evidence="1" id="KW-0479">Metal-binding</keyword>
<dbReference type="Gene3D" id="3.60.15.10">
    <property type="entry name" value="Ribonuclease Z/Hydroxyacylglutathione hydrolase-like"/>
    <property type="match status" value="1"/>
</dbReference>
<dbReference type="SMART" id="SM00849">
    <property type="entry name" value="Lactamase_B"/>
    <property type="match status" value="1"/>
</dbReference>
<dbReference type="SUPFAM" id="SSF52821">
    <property type="entry name" value="Rhodanese/Cell cycle control phosphatase"/>
    <property type="match status" value="2"/>
</dbReference>
<feature type="domain" description="Rhodanese" evidence="2">
    <location>
        <begin position="362"/>
        <end position="442"/>
    </location>
</feature>
<name>A0A4R1M1Y8_9SPHI</name>
<dbReference type="InterPro" id="IPR036873">
    <property type="entry name" value="Rhodanese-like_dom_sf"/>
</dbReference>
<reference evidence="3 4" key="1">
    <citation type="submission" date="2019-03" db="EMBL/GenBank/DDBJ databases">
        <title>Genomic Encyclopedia of Archaeal and Bacterial Type Strains, Phase II (KMG-II): from individual species to whole genera.</title>
        <authorList>
            <person name="Goeker M."/>
        </authorList>
    </citation>
    <scope>NUCLEOTIDE SEQUENCE [LARGE SCALE GENOMIC DNA]</scope>
    <source>
        <strain evidence="3 4">DSM 22554</strain>
    </source>
</reference>
<dbReference type="GO" id="GO:0050313">
    <property type="term" value="F:sulfur dioxygenase activity"/>
    <property type="evidence" value="ECO:0007669"/>
    <property type="project" value="InterPro"/>
</dbReference>
<proteinExistence type="predicted"/>
<keyword evidence="3" id="KW-0378">Hydrolase</keyword>
<dbReference type="RefSeq" id="WP_132224777.1">
    <property type="nucleotide sequence ID" value="NZ_SMGO01000002.1"/>
</dbReference>
<dbReference type="InterPro" id="IPR036866">
    <property type="entry name" value="RibonucZ/Hydroxyglut_hydro"/>
</dbReference>
<dbReference type="Pfam" id="PF00581">
    <property type="entry name" value="Rhodanese"/>
    <property type="match status" value="1"/>
</dbReference>
<organism evidence="3 4">
    <name type="scientific">Albibacterium bauzanense</name>
    <dbReference type="NCBI Taxonomy" id="653929"/>
    <lineage>
        <taxon>Bacteria</taxon>
        <taxon>Pseudomonadati</taxon>
        <taxon>Bacteroidota</taxon>
        <taxon>Sphingobacteriia</taxon>
        <taxon>Sphingobacteriales</taxon>
        <taxon>Sphingobacteriaceae</taxon>
        <taxon>Albibacterium</taxon>
    </lineage>
</organism>
<keyword evidence="4" id="KW-1185">Reference proteome</keyword>
<dbReference type="InterPro" id="IPR044528">
    <property type="entry name" value="POD-like_MBL-fold"/>
</dbReference>
<evidence type="ECO:0000313" key="3">
    <source>
        <dbReference type="EMBL" id="TCK83629.1"/>
    </source>
</evidence>
<evidence type="ECO:0000259" key="2">
    <source>
        <dbReference type="PROSITE" id="PS50206"/>
    </source>
</evidence>
<evidence type="ECO:0000256" key="1">
    <source>
        <dbReference type="ARBA" id="ARBA00022723"/>
    </source>
</evidence>
<dbReference type="EMBL" id="SMGO01000002">
    <property type="protein sequence ID" value="TCK83629.1"/>
    <property type="molecule type" value="Genomic_DNA"/>
</dbReference>
<evidence type="ECO:0000313" key="4">
    <source>
        <dbReference type="Proteomes" id="UP000294616"/>
    </source>
</evidence>
<dbReference type="SUPFAM" id="SSF56281">
    <property type="entry name" value="Metallo-hydrolase/oxidoreductase"/>
    <property type="match status" value="1"/>
</dbReference>
<sequence>MKIKQFEDKFLSHYSYAILSECESKMILIDPARDPKPYYDYAIENNAEIIGIIETHPHADFVSSHLEIHKQASSPIYASKLTRPDYPFLSFDEGDVLEIGKIRLRALNTPGHSPDSICIVLEHEGIDKALFSGDTLFIGDCGRPDLRESGGDVNAERMHLASQMYHSLRDQLMKLSDDVVLYPAHGAGTLCGKALSEANSSTMGEEKKTNWSLKEMTEQEFVKELTSNQPFIPAYFPYDVALNKKGAADFQPSVAQVAISEGNPEEQENIWIIDSRKDTEFKAAHQQHSVNIMEGTKFETWLGSIISPEEPFYLKAKDEATLKALIARTASIGYEGQIKGAYFAGGGELKMEALDLQDFRNDTGKYTIVDVRNESEVKEHKIFKDSIPIPLGELRDRIDEIPNGKPIAVHCAGGYRSAAASSMIEAEKKGKVPVFDIGEAIKQFS</sequence>
<dbReference type="PANTHER" id="PTHR43084:SF1">
    <property type="entry name" value="PERSULFIDE DIOXYGENASE ETHE1, MITOCHONDRIAL"/>
    <property type="match status" value="1"/>
</dbReference>
<dbReference type="GO" id="GO:0006749">
    <property type="term" value="P:glutathione metabolic process"/>
    <property type="evidence" value="ECO:0007669"/>
    <property type="project" value="InterPro"/>
</dbReference>
<dbReference type="InterPro" id="IPR051682">
    <property type="entry name" value="Mito_Persulfide_Diox"/>
</dbReference>
<dbReference type="Proteomes" id="UP000294616">
    <property type="component" value="Unassembled WGS sequence"/>
</dbReference>
<dbReference type="Pfam" id="PF00753">
    <property type="entry name" value="Lactamase_B"/>
    <property type="match status" value="1"/>
</dbReference>
<dbReference type="PANTHER" id="PTHR43084">
    <property type="entry name" value="PERSULFIDE DIOXYGENASE ETHE1"/>
    <property type="match status" value="1"/>
</dbReference>
<dbReference type="InterPro" id="IPR001763">
    <property type="entry name" value="Rhodanese-like_dom"/>
</dbReference>
<gene>
    <name evidence="3" type="ORF">C8N28_2233</name>
</gene>
<comment type="caution">
    <text evidence="3">The sequence shown here is derived from an EMBL/GenBank/DDBJ whole genome shotgun (WGS) entry which is preliminary data.</text>
</comment>